<sequence>MSLVRSGPNRTVAHPYSHRRQILSAGEIEPPFLIASDAQGPVCSFLPPVKSEVRSILDCNKDLLLIGVEESMNDAESGRRFLVCNPFSKQWVAIPLAPPMLTSRQGRWTARLVCEPCNSITLDLGDAEEAITHHSDYRFCVVRMFELEAGITVFQVFRSNSEEWLGSIAFSYGIAPHWNPHNVAVSLNGRLYWENGLGQFFEWNPFLLHSDDDDDDERKPTLTDAYGFKPGSSLWVSQGLSDCYDFLQFEERRARGLNLPMLVWDCIRSYDLEELFACLIQIELNM</sequence>
<protein>
    <submittedName>
        <fullName evidence="1">Uncharacterized protein</fullName>
    </submittedName>
</protein>
<proteinExistence type="predicted"/>
<gene>
    <name evidence="1" type="ORF">LITE_LOCUS11318</name>
</gene>
<dbReference type="PANTHER" id="PTHR35546">
    <property type="entry name" value="F-BOX PROTEIN INTERACTION DOMAIN PROTEIN-RELATED"/>
    <property type="match status" value="1"/>
</dbReference>
<accession>A0AAV0IVQ6</accession>
<dbReference type="PANTHER" id="PTHR35546:SF130">
    <property type="entry name" value="EXPRESSED PROTEIN"/>
    <property type="match status" value="1"/>
</dbReference>
<organism evidence="1 2">
    <name type="scientific">Linum tenue</name>
    <dbReference type="NCBI Taxonomy" id="586396"/>
    <lineage>
        <taxon>Eukaryota</taxon>
        <taxon>Viridiplantae</taxon>
        <taxon>Streptophyta</taxon>
        <taxon>Embryophyta</taxon>
        <taxon>Tracheophyta</taxon>
        <taxon>Spermatophyta</taxon>
        <taxon>Magnoliopsida</taxon>
        <taxon>eudicotyledons</taxon>
        <taxon>Gunneridae</taxon>
        <taxon>Pentapetalae</taxon>
        <taxon>rosids</taxon>
        <taxon>fabids</taxon>
        <taxon>Malpighiales</taxon>
        <taxon>Linaceae</taxon>
        <taxon>Linum</taxon>
    </lineage>
</organism>
<dbReference type="Proteomes" id="UP001154282">
    <property type="component" value="Unassembled WGS sequence"/>
</dbReference>
<evidence type="ECO:0000313" key="1">
    <source>
        <dbReference type="EMBL" id="CAI0401718.1"/>
    </source>
</evidence>
<dbReference type="EMBL" id="CAMGYJ010000004">
    <property type="protein sequence ID" value="CAI0401718.1"/>
    <property type="molecule type" value="Genomic_DNA"/>
</dbReference>
<keyword evidence="2" id="KW-1185">Reference proteome</keyword>
<evidence type="ECO:0000313" key="2">
    <source>
        <dbReference type="Proteomes" id="UP001154282"/>
    </source>
</evidence>
<dbReference type="InterPro" id="IPR055290">
    <property type="entry name" value="At3g26010-like"/>
</dbReference>
<reference evidence="1" key="1">
    <citation type="submission" date="2022-08" db="EMBL/GenBank/DDBJ databases">
        <authorList>
            <person name="Gutierrez-Valencia J."/>
        </authorList>
    </citation>
    <scope>NUCLEOTIDE SEQUENCE</scope>
</reference>
<dbReference type="AlphaFoldDB" id="A0AAV0IVQ6"/>
<comment type="caution">
    <text evidence="1">The sequence shown here is derived from an EMBL/GenBank/DDBJ whole genome shotgun (WGS) entry which is preliminary data.</text>
</comment>
<name>A0AAV0IVQ6_9ROSI</name>